<dbReference type="OrthoDB" id="10570560at2759"/>
<evidence type="ECO:0000313" key="5">
    <source>
        <dbReference type="Proteomes" id="UP000095751"/>
    </source>
</evidence>
<feature type="compositionally biased region" description="Acidic residues" evidence="1">
    <location>
        <begin position="92"/>
        <end position="104"/>
    </location>
</feature>
<evidence type="ECO:0000256" key="1">
    <source>
        <dbReference type="SAM" id="MobiDB-lite"/>
    </source>
</evidence>
<feature type="compositionally biased region" description="Low complexity" evidence="1">
    <location>
        <begin position="105"/>
        <end position="118"/>
    </location>
</feature>
<protein>
    <submittedName>
        <fullName evidence="4">Uncharacterized protein</fullName>
    </submittedName>
</protein>
<feature type="transmembrane region" description="Helical" evidence="2">
    <location>
        <begin position="167"/>
        <end position="186"/>
    </location>
</feature>
<feature type="signal peptide" evidence="3">
    <location>
        <begin position="1"/>
        <end position="25"/>
    </location>
</feature>
<feature type="transmembrane region" description="Helical" evidence="2">
    <location>
        <begin position="35"/>
        <end position="56"/>
    </location>
</feature>
<keyword evidence="3" id="KW-0732">Signal</keyword>
<evidence type="ECO:0000256" key="3">
    <source>
        <dbReference type="SAM" id="SignalP"/>
    </source>
</evidence>
<name>A0A1E7FNE2_9STRA</name>
<accession>A0A1E7FNE2</accession>
<dbReference type="InParanoid" id="A0A1E7FNE2"/>
<feature type="region of interest" description="Disordered" evidence="1">
    <location>
        <begin position="87"/>
        <end position="122"/>
    </location>
</feature>
<dbReference type="AlphaFoldDB" id="A0A1E7FNE2"/>
<reference evidence="4 5" key="1">
    <citation type="submission" date="2016-09" db="EMBL/GenBank/DDBJ databases">
        <title>Extensive genetic diversity and differential bi-allelic expression allows diatom success in the polar Southern Ocean.</title>
        <authorList>
            <consortium name="DOE Joint Genome Institute"/>
            <person name="Mock T."/>
            <person name="Otillar R.P."/>
            <person name="Strauss J."/>
            <person name="Dupont C."/>
            <person name="Frickenhaus S."/>
            <person name="Maumus F."/>
            <person name="Mcmullan M."/>
            <person name="Sanges R."/>
            <person name="Schmutz J."/>
            <person name="Toseland A."/>
            <person name="Valas R."/>
            <person name="Veluchamy A."/>
            <person name="Ward B.J."/>
            <person name="Allen A."/>
            <person name="Barry K."/>
            <person name="Falciatore A."/>
            <person name="Ferrante M."/>
            <person name="Fortunato A.E."/>
            <person name="Gloeckner G."/>
            <person name="Gruber A."/>
            <person name="Hipkin R."/>
            <person name="Janech M."/>
            <person name="Kroth P."/>
            <person name="Leese F."/>
            <person name="Lindquist E."/>
            <person name="Lyon B.R."/>
            <person name="Martin J."/>
            <person name="Mayer C."/>
            <person name="Parker M."/>
            <person name="Quesneville H."/>
            <person name="Raymond J."/>
            <person name="Uhlig C."/>
            <person name="Valentin K.U."/>
            <person name="Worden A.Z."/>
            <person name="Armbrust E.V."/>
            <person name="Bowler C."/>
            <person name="Green B."/>
            <person name="Moulton V."/>
            <person name="Van Oosterhout C."/>
            <person name="Grigoriev I."/>
        </authorList>
    </citation>
    <scope>NUCLEOTIDE SEQUENCE [LARGE SCALE GENOMIC DNA]</scope>
    <source>
        <strain evidence="4 5">CCMP1102</strain>
    </source>
</reference>
<dbReference type="KEGG" id="fcy:FRACYDRAFT_235735"/>
<proteinExistence type="predicted"/>
<dbReference type="Proteomes" id="UP000095751">
    <property type="component" value="Unassembled WGS sequence"/>
</dbReference>
<dbReference type="EMBL" id="KV784355">
    <property type="protein sequence ID" value="OEU19680.1"/>
    <property type="molecule type" value="Genomic_DNA"/>
</dbReference>
<keyword evidence="5" id="KW-1185">Reference proteome</keyword>
<organism evidence="4 5">
    <name type="scientific">Fragilariopsis cylindrus CCMP1102</name>
    <dbReference type="NCBI Taxonomy" id="635003"/>
    <lineage>
        <taxon>Eukaryota</taxon>
        <taxon>Sar</taxon>
        <taxon>Stramenopiles</taxon>
        <taxon>Ochrophyta</taxon>
        <taxon>Bacillariophyta</taxon>
        <taxon>Bacillariophyceae</taxon>
        <taxon>Bacillariophycidae</taxon>
        <taxon>Bacillariales</taxon>
        <taxon>Bacillariaceae</taxon>
        <taxon>Fragilariopsis</taxon>
    </lineage>
</organism>
<keyword evidence="2" id="KW-0812">Transmembrane</keyword>
<evidence type="ECO:0000256" key="2">
    <source>
        <dbReference type="SAM" id="Phobius"/>
    </source>
</evidence>
<feature type="chain" id="PRO_5009193354" evidence="3">
    <location>
        <begin position="26"/>
        <end position="203"/>
    </location>
</feature>
<sequence length="203" mass="22807">MARDPRMVYWVAIVLLSFLLLSSEQQQYNNDNGRLFAFVDSFTIAPVVMTTTISTANTKARRITPKLPTSRISRTSKMILFSSVKENKNEGEGDVGDDGDDDGWGTETTISSSDSSSSDDTKNRNIKELKLLQQQQQQSSALTQRQRQQQQQQQAGGIEQEVAERDLFIPIFAVVSLLGLFGSYGYETLRLASRGELYLPWQQ</sequence>
<keyword evidence="2" id="KW-1133">Transmembrane helix</keyword>
<gene>
    <name evidence="4" type="ORF">FRACYDRAFT_235735</name>
</gene>
<keyword evidence="2" id="KW-0472">Membrane</keyword>
<evidence type="ECO:0000313" key="4">
    <source>
        <dbReference type="EMBL" id="OEU19680.1"/>
    </source>
</evidence>